<comment type="caution">
    <text evidence="1">The sequence shown here is derived from an EMBL/GenBank/DDBJ whole genome shotgun (WGS) entry which is preliminary data.</text>
</comment>
<organism evidence="1 2">
    <name type="scientific">Glarea lozoyensis (strain ATCC 74030 / MF5533)</name>
    <dbReference type="NCBI Taxonomy" id="1104152"/>
    <lineage>
        <taxon>Eukaryota</taxon>
        <taxon>Fungi</taxon>
        <taxon>Dikarya</taxon>
        <taxon>Ascomycota</taxon>
        <taxon>Pezizomycotina</taxon>
        <taxon>Leotiomycetes</taxon>
        <taxon>Helotiales</taxon>
        <taxon>Helotiaceae</taxon>
        <taxon>Glarea</taxon>
    </lineage>
</organism>
<dbReference type="Proteomes" id="UP000005446">
    <property type="component" value="Unassembled WGS sequence"/>
</dbReference>
<evidence type="ECO:0000313" key="2">
    <source>
        <dbReference type="Proteomes" id="UP000005446"/>
    </source>
</evidence>
<sequence length="51" mass="5682">MVLFTQAVHIASSAKHALDPSMFLEDLAPQKQYTHEPLGIDRFQFANPGVL</sequence>
<dbReference type="HOGENOM" id="CLU_3106531_0_0_1"/>
<name>H0EMC8_GLAL7</name>
<proteinExistence type="predicted"/>
<dbReference type="AlphaFoldDB" id="H0EMC8"/>
<dbReference type="EMBL" id="AGUE01000089">
    <property type="protein sequence ID" value="EHL00268.1"/>
    <property type="molecule type" value="Genomic_DNA"/>
</dbReference>
<gene>
    <name evidence="1" type="ORF">M7I_3760</name>
</gene>
<keyword evidence="2" id="KW-1185">Reference proteome</keyword>
<evidence type="ECO:0000313" key="1">
    <source>
        <dbReference type="EMBL" id="EHL00268.1"/>
    </source>
</evidence>
<dbReference type="InParanoid" id="H0EMC8"/>
<protein>
    <submittedName>
        <fullName evidence="1">Uncharacterized protein</fullName>
    </submittedName>
</protein>
<accession>H0EMC8</accession>
<reference evidence="1 2" key="1">
    <citation type="journal article" date="2012" name="Eukaryot. Cell">
        <title>Genome sequence of the fungus Glarea lozoyensis: the first genome sequence of a species from the Helotiaceae family.</title>
        <authorList>
            <person name="Youssar L."/>
            <person name="Gruening B.A."/>
            <person name="Erxleben A."/>
            <person name="Guenther S."/>
            <person name="Huettel W."/>
        </authorList>
    </citation>
    <scope>NUCLEOTIDE SEQUENCE [LARGE SCALE GENOMIC DNA]</scope>
    <source>
        <strain evidence="2">ATCC 74030 / MF5533</strain>
    </source>
</reference>